<dbReference type="InterPro" id="IPR006139">
    <property type="entry name" value="D-isomer_2_OHA_DH_cat_dom"/>
</dbReference>
<evidence type="ECO:0000256" key="3">
    <source>
        <dbReference type="RuleBase" id="RU003719"/>
    </source>
</evidence>
<proteinExistence type="inferred from homology"/>
<evidence type="ECO:0000259" key="4">
    <source>
        <dbReference type="Pfam" id="PF00389"/>
    </source>
</evidence>
<keyword evidence="1 3" id="KW-0560">Oxidoreductase</keyword>
<keyword evidence="7" id="KW-1185">Reference proteome</keyword>
<evidence type="ECO:0000313" key="7">
    <source>
        <dbReference type="Proteomes" id="UP000318428"/>
    </source>
</evidence>
<dbReference type="InterPro" id="IPR029753">
    <property type="entry name" value="D-isomer_DH_CS"/>
</dbReference>
<dbReference type="RefSeq" id="WP_146385381.1">
    <property type="nucleotide sequence ID" value="NZ_VFIO01000003.1"/>
</dbReference>
<dbReference type="PANTHER" id="PTHR10996:SF283">
    <property type="entry name" value="GLYOXYLATE_HYDROXYPYRUVATE REDUCTASE B"/>
    <property type="match status" value="1"/>
</dbReference>
<dbReference type="Proteomes" id="UP000318428">
    <property type="component" value="Unassembled WGS sequence"/>
</dbReference>
<evidence type="ECO:0000259" key="5">
    <source>
        <dbReference type="Pfam" id="PF02826"/>
    </source>
</evidence>
<feature type="domain" description="D-isomer specific 2-hydroxyacid dehydrogenase NAD-binding" evidence="5">
    <location>
        <begin position="114"/>
        <end position="291"/>
    </location>
</feature>
<keyword evidence="2" id="KW-0520">NAD</keyword>
<dbReference type="InterPro" id="IPR036291">
    <property type="entry name" value="NAD(P)-bd_dom_sf"/>
</dbReference>
<reference evidence="6 7" key="1">
    <citation type="submission" date="2019-06" db="EMBL/GenBank/DDBJ databases">
        <title>Pseudomonas bimorpha sp. nov. isolated from bovine raw milk and skim milk concentrate.</title>
        <authorList>
            <person name="Hofmann K."/>
            <person name="Huptas C."/>
            <person name="Doll E."/>
            <person name="Scherer S."/>
            <person name="Wenning M."/>
        </authorList>
    </citation>
    <scope>NUCLEOTIDE SEQUENCE [LARGE SCALE GENOMIC DNA]</scope>
    <source>
        <strain evidence="6 7">DSM 108989</strain>
    </source>
</reference>
<accession>A0ABY3GJB7</accession>
<protein>
    <submittedName>
        <fullName evidence="6">D-glycerate dehydrogenase</fullName>
    </submittedName>
</protein>
<gene>
    <name evidence="6" type="ORF">FJD38_11460</name>
</gene>
<sequence>MSLSSTKKTVLAFSRVTPEMVERLQQDFNVIVPDPKRGDLNAQFEEALPHAHGLIGVGRKLGRQQLENAKQLEVVSSVSVGYDNYDVDYFNERGIMLTNTPDVLTESTADLGFTLIMSTARRVAELDAWTKAGQWQASVPPALFGSDVHGKTLGIVGMGNIGAAVARRGRLGFNMPILYSGNSRKTELEHELGAQFRTLDQLLAESDFVCLVVPLSEKTKHLISHRELGLMKKSAILVNISRGPVVDEAALIHALQTNTIRGAGLDVYEKEPLSESPLFQLKNAVTLPHIGSATHETREAMANRALGNLRSALMGERPQDLVNPQVFKG</sequence>
<dbReference type="CDD" id="cd05301">
    <property type="entry name" value="GDH"/>
    <property type="match status" value="1"/>
</dbReference>
<evidence type="ECO:0000256" key="2">
    <source>
        <dbReference type="ARBA" id="ARBA00023027"/>
    </source>
</evidence>
<evidence type="ECO:0000256" key="1">
    <source>
        <dbReference type="ARBA" id="ARBA00023002"/>
    </source>
</evidence>
<comment type="similarity">
    <text evidence="3">Belongs to the D-isomer specific 2-hydroxyacid dehydrogenase family.</text>
</comment>
<comment type="caution">
    <text evidence="6">The sequence shown here is derived from an EMBL/GenBank/DDBJ whole genome shotgun (WGS) entry which is preliminary data.</text>
</comment>
<dbReference type="Pfam" id="PF02826">
    <property type="entry name" value="2-Hacid_dh_C"/>
    <property type="match status" value="1"/>
</dbReference>
<dbReference type="Gene3D" id="3.40.50.720">
    <property type="entry name" value="NAD(P)-binding Rossmann-like Domain"/>
    <property type="match status" value="2"/>
</dbReference>
<dbReference type="PANTHER" id="PTHR10996">
    <property type="entry name" value="2-HYDROXYACID DEHYDROGENASE-RELATED"/>
    <property type="match status" value="1"/>
</dbReference>
<feature type="domain" description="D-isomer specific 2-hydroxyacid dehydrogenase catalytic" evidence="4">
    <location>
        <begin position="10"/>
        <end position="323"/>
    </location>
</feature>
<dbReference type="InterPro" id="IPR050223">
    <property type="entry name" value="D-isomer_2-hydroxyacid_DH"/>
</dbReference>
<dbReference type="Pfam" id="PF00389">
    <property type="entry name" value="2-Hacid_dh"/>
    <property type="match status" value="1"/>
</dbReference>
<dbReference type="SUPFAM" id="SSF51735">
    <property type="entry name" value="NAD(P)-binding Rossmann-fold domains"/>
    <property type="match status" value="1"/>
</dbReference>
<evidence type="ECO:0000313" key="6">
    <source>
        <dbReference type="EMBL" id="TWR90122.1"/>
    </source>
</evidence>
<dbReference type="PROSITE" id="PS00671">
    <property type="entry name" value="D_2_HYDROXYACID_DH_3"/>
    <property type="match status" value="1"/>
</dbReference>
<dbReference type="InterPro" id="IPR006140">
    <property type="entry name" value="D-isomer_DH_NAD-bd"/>
</dbReference>
<dbReference type="SUPFAM" id="SSF52283">
    <property type="entry name" value="Formate/glycerate dehydrogenase catalytic domain-like"/>
    <property type="match status" value="1"/>
</dbReference>
<name>A0ABY3GJB7_9PSED</name>
<organism evidence="6 7">
    <name type="scientific">Pseudomonas saxonica</name>
    <dbReference type="NCBI Taxonomy" id="2600598"/>
    <lineage>
        <taxon>Bacteria</taxon>
        <taxon>Pseudomonadati</taxon>
        <taxon>Pseudomonadota</taxon>
        <taxon>Gammaproteobacteria</taxon>
        <taxon>Pseudomonadales</taxon>
        <taxon>Pseudomonadaceae</taxon>
        <taxon>Pseudomonas</taxon>
    </lineage>
</organism>
<dbReference type="EMBL" id="VFIO01000003">
    <property type="protein sequence ID" value="TWR90122.1"/>
    <property type="molecule type" value="Genomic_DNA"/>
</dbReference>